<dbReference type="GO" id="GO:0016878">
    <property type="term" value="F:acid-thiol ligase activity"/>
    <property type="evidence" value="ECO:0007669"/>
    <property type="project" value="UniProtKB-ARBA"/>
</dbReference>
<organism evidence="3 4">
    <name type="scientific">Janthinobacterium violaceinigrum</name>
    <dbReference type="NCBI Taxonomy" id="2654252"/>
    <lineage>
        <taxon>Bacteria</taxon>
        <taxon>Pseudomonadati</taxon>
        <taxon>Pseudomonadota</taxon>
        <taxon>Betaproteobacteria</taxon>
        <taxon>Burkholderiales</taxon>
        <taxon>Oxalobacteraceae</taxon>
        <taxon>Janthinobacterium</taxon>
    </lineage>
</organism>
<evidence type="ECO:0000313" key="3">
    <source>
        <dbReference type="EMBL" id="KAB8066081.1"/>
    </source>
</evidence>
<dbReference type="PANTHER" id="PTHR43767:SF1">
    <property type="entry name" value="NONRIBOSOMAL PEPTIDE SYNTHASE PES1 (EUROFUNG)-RELATED"/>
    <property type="match status" value="1"/>
</dbReference>
<name>A0A6I1IPE9_9BURK</name>
<dbReference type="CDD" id="cd04433">
    <property type="entry name" value="AFD_class_I"/>
    <property type="match status" value="1"/>
</dbReference>
<dbReference type="AlphaFoldDB" id="A0A6I1IPE9"/>
<dbReference type="Pfam" id="PF13193">
    <property type="entry name" value="AMP-binding_C"/>
    <property type="match status" value="1"/>
</dbReference>
<evidence type="ECO:0000259" key="2">
    <source>
        <dbReference type="Pfam" id="PF13193"/>
    </source>
</evidence>
<dbReference type="RefSeq" id="WP_152281636.1">
    <property type="nucleotide sequence ID" value="NZ_WFLI01000004.1"/>
</dbReference>
<keyword evidence="4" id="KW-1185">Reference proteome</keyword>
<dbReference type="InterPro" id="IPR042099">
    <property type="entry name" value="ANL_N_sf"/>
</dbReference>
<protein>
    <submittedName>
        <fullName evidence="3">AMP-binding protein</fullName>
    </submittedName>
</protein>
<proteinExistence type="predicted"/>
<dbReference type="SUPFAM" id="SSF56801">
    <property type="entry name" value="Acetyl-CoA synthetase-like"/>
    <property type="match status" value="1"/>
</dbReference>
<reference evidence="3 4" key="1">
    <citation type="submission" date="2019-10" db="EMBL/GenBank/DDBJ databases">
        <title>Three novel species isolated from a subtropical stream in China.</title>
        <authorList>
            <person name="Lu H."/>
        </authorList>
    </citation>
    <scope>NUCLEOTIDE SEQUENCE [LARGE SCALE GENOMIC DNA]</scope>
    <source>
        <strain evidence="3 4">FT13W</strain>
    </source>
</reference>
<dbReference type="Gene3D" id="1.10.1200.10">
    <property type="entry name" value="ACP-like"/>
    <property type="match status" value="1"/>
</dbReference>
<evidence type="ECO:0000313" key="4">
    <source>
        <dbReference type="Proteomes" id="UP000468717"/>
    </source>
</evidence>
<gene>
    <name evidence="3" type="ORF">GCN75_05060</name>
</gene>
<dbReference type="SUPFAM" id="SSF47336">
    <property type="entry name" value="ACP-like"/>
    <property type="match status" value="1"/>
</dbReference>
<comment type="caution">
    <text evidence="3">The sequence shown here is derived from an EMBL/GenBank/DDBJ whole genome shotgun (WGS) entry which is preliminary data.</text>
</comment>
<feature type="domain" description="AMP-binding enzyme C-terminal" evidence="2">
    <location>
        <begin position="430"/>
        <end position="502"/>
    </location>
</feature>
<dbReference type="InterPro" id="IPR000873">
    <property type="entry name" value="AMP-dep_synth/lig_dom"/>
</dbReference>
<dbReference type="InterPro" id="IPR050237">
    <property type="entry name" value="ATP-dep_AMP-bd_enzyme"/>
</dbReference>
<dbReference type="EMBL" id="WFLI01000004">
    <property type="protein sequence ID" value="KAB8066081.1"/>
    <property type="molecule type" value="Genomic_DNA"/>
</dbReference>
<feature type="domain" description="AMP-dependent synthetase/ligase" evidence="1">
    <location>
        <begin position="7"/>
        <end position="377"/>
    </location>
</feature>
<dbReference type="PANTHER" id="PTHR43767">
    <property type="entry name" value="LONG-CHAIN-FATTY-ACID--COA LIGASE"/>
    <property type="match status" value="1"/>
</dbReference>
<dbReference type="InterPro" id="IPR036736">
    <property type="entry name" value="ACP-like_sf"/>
</dbReference>
<dbReference type="Pfam" id="PF00501">
    <property type="entry name" value="AMP-binding"/>
    <property type="match status" value="1"/>
</dbReference>
<evidence type="ECO:0000259" key="1">
    <source>
        <dbReference type="Pfam" id="PF00501"/>
    </source>
</evidence>
<sequence length="599" mass="64350">MFQTRPTPTNTPFLIGSRTLGHADLEEQLRQVAARLIASGLQHKRVLLMVRDDLAFAPLLLGCMRAGAIPLLLDPGTAARQVKDLLEHTRVDAVIADADAIELWRAQDIPLPAQQIRVGAVQAKGALLSKLLGRRAPADLDNWPGLLTAPAPAPAPLPPARQDGPAYVVFTSGSTARPKGVEMHWPALLAHLHTIGEHYALTPASRLLNLMPLSHADGLVQGVLLSYQRGCTLVRPTPFSIVAIEAILIAIYREQVTHLIAAPTALALMQQYGAHLAENFDNGHFRFAISCSAPLSAATWNSFSQCFNVKLINTYGLSETGACGLYAGPDAASHKVGSVGVPRDMRAKIVRDDGSEAGCDEAGELCLQGANLMHGYLDNPQASAAVLREGWLHTGDLARRDSDGVYWITGRIKDVIICGGYNLSPEAINGVLMQHPAVLEAATVSLPDPTWGEVPVACLVLRPGMEADQQQLLQHCAQYLGAHELPKRINFTGQLPRTPSGKVITAQLQHALSVSPMEASAHGNQQEDIFALAASLFHLPAGVLQADSGPTNTPGWDSLAHINFVIGLETLFKVRLSPSDVVHMETMDATVQLIKRLTR</sequence>
<dbReference type="Gene3D" id="3.40.50.12780">
    <property type="entry name" value="N-terminal domain of ligase-like"/>
    <property type="match status" value="1"/>
</dbReference>
<accession>A0A6I1IPE9</accession>
<dbReference type="Gene3D" id="3.30.300.30">
    <property type="match status" value="1"/>
</dbReference>
<dbReference type="InterPro" id="IPR025110">
    <property type="entry name" value="AMP-bd_C"/>
</dbReference>
<dbReference type="InterPro" id="IPR045851">
    <property type="entry name" value="AMP-bd_C_sf"/>
</dbReference>
<dbReference type="Proteomes" id="UP000468717">
    <property type="component" value="Unassembled WGS sequence"/>
</dbReference>